<proteinExistence type="predicted"/>
<evidence type="ECO:0000256" key="5">
    <source>
        <dbReference type="ARBA" id="ARBA00022741"/>
    </source>
</evidence>
<dbReference type="Pfam" id="PF23321">
    <property type="entry name" value="R1_ABCA1"/>
    <property type="match status" value="1"/>
</dbReference>
<dbReference type="InParanoid" id="A0A212EZX9"/>
<dbReference type="GO" id="GO:0016020">
    <property type="term" value="C:membrane"/>
    <property type="evidence" value="ECO:0007669"/>
    <property type="project" value="UniProtKB-SubCell"/>
</dbReference>
<keyword evidence="6 11" id="KW-0067">ATP-binding</keyword>
<feature type="transmembrane region" description="Helical" evidence="9">
    <location>
        <begin position="1188"/>
        <end position="1208"/>
    </location>
</feature>
<evidence type="ECO:0000256" key="3">
    <source>
        <dbReference type="ARBA" id="ARBA00022692"/>
    </source>
</evidence>
<dbReference type="FunFam" id="3.40.50.300:FF:000298">
    <property type="entry name" value="ATP-binding cassette sub-family A member 12"/>
    <property type="match status" value="1"/>
</dbReference>
<feature type="transmembrane region" description="Helical" evidence="9">
    <location>
        <begin position="1328"/>
        <end position="1349"/>
    </location>
</feature>
<dbReference type="InterPro" id="IPR013525">
    <property type="entry name" value="ABC2_TM"/>
</dbReference>
<dbReference type="PROSITE" id="PS50893">
    <property type="entry name" value="ABC_TRANSPORTER_2"/>
    <property type="match status" value="2"/>
</dbReference>
<feature type="transmembrane region" description="Helical" evidence="9">
    <location>
        <begin position="374"/>
        <end position="397"/>
    </location>
</feature>
<feature type="transmembrane region" description="Helical" evidence="9">
    <location>
        <begin position="1159"/>
        <end position="1181"/>
    </location>
</feature>
<dbReference type="CDD" id="cd03263">
    <property type="entry name" value="ABC_subfamily_A"/>
    <property type="match status" value="2"/>
</dbReference>
<evidence type="ECO:0000256" key="6">
    <source>
        <dbReference type="ARBA" id="ARBA00022840"/>
    </source>
</evidence>
<protein>
    <submittedName>
        <fullName evidence="11">ATP-binding cassette sub-family A member 7</fullName>
    </submittedName>
</protein>
<feature type="domain" description="ABC transporter" evidence="10">
    <location>
        <begin position="1391"/>
        <end position="1621"/>
    </location>
</feature>
<keyword evidence="5" id="KW-0547">Nucleotide-binding</keyword>
<evidence type="ECO:0000256" key="1">
    <source>
        <dbReference type="ARBA" id="ARBA00004141"/>
    </source>
</evidence>
<sequence>MWKNFLQQWRHRIQTVVEMLLPVATMALILILRHQIEPIRQDTVVYPPVPAYSLKFSTTVLAGLNISKLSVAYSPESPVLETVIQNALVNLFTPNIKDLIQIIKDNWGEGGLPSPIPPNVINNPAIIGDIVKLLIRIQPYNNSRALETVYSEEKAIREVIAAVQFDNDLLGLDDSRKVPFNMTYFLRFPEKPRQYSLFGIGGNSWRTDEIFPFFEVPGPRFPFSWEGGNDPGYVNELFIGFQHAISMELVELMTGQSLKDFTVHINRYPHPPYVQDLAVEALMYIFPMFIMLSFSYTAVNIIRTITIEKELQLKETMKIMGLPTWLHWMAWFWKQFIYLFVTGLLITVILKVNWFTNEQGFSGYSVFTKTPWTVILLFIMLYLSCTIFFCFMISSFFSKGSVSALFGGVIWFITFIPAFLLGMDVQVSLPVQAITCLSINSAMSYGFQLILGAEGSQGMHWGEFFATHSIETDRLLFGHVCLILLLDCFLYMLLALYFEQVLPGPCGTARPWYFPFQKSFWFPSKQINHNYEAYNNPEYNIAIKEKDPTNLKVGVKMANLTKMYGRNLVVDNLCLNIYDDQITVLLGHNGAGKSTTISMLTGNVEVTRGNVWVAGYDMTTQTQLGRAHIGLCPQHNVLFNELTVREHLEFFARLKGYSGQQLDDDIDKLIDSLEMQEKKNYLAEGLSGGQKRRLCVGIALCGGARVVLLDEPTSGMDPSSRRALWELLQREKKNRSMILTTHFMDEADFLGDRVAIMSSGRLQCVGSPYFLKQHYGVGYTLVIVKNKDFQLDLCTSLIGKYIPGTIVKQDRGKEVTYSLPNNYSHLFEEMLNDLEKNYENINYKNYGLIATTLEDVFMSVGSDVEVNSESDDTTITATASECTDNDQNDLALDQLHRSDESETGARLLWLHVSGIWLKLFWVSTRSWGMLLLQILVPIININASLAILEYLFANRATVIPRALSLSQGYLSTETLLGFNGTESSSLGARAVRGYELLYNTSNVESMRLTVLDKTGVDEYYLNQTEDPVVMAAIRNQFLLGATFADKAAVAWFSNFGYHDVATSLANVHSAILKGINPSAILNVFNYPLQATYRDRSDLQMMMSLLSMQVASSVGNSLAILSAAFVMFYIKERVTRAKLQQSAAGVRPAVMWGAAAVFDWLWFVVLCLPIIISCAAFAVLGLSTAKELGYLFLCLMVYGAAMLPLHYLFSLLFNGPAIGFVILFFVNVLFGLLGAQIVEALRSIATSTKLAATALDYVLQFFPLYSLVTATRLMNQLGLKTFTCLEACANLLETVIGNTTSCNMEFLCTQFPDTCCVSESLFEWEDPGILRYIICMIVTCVLMWTLLMVLEHNLIQRLLTKRRSPPPSSDPVDEDVLEEAQHARRADLANGLVARGLTKYYGNHLAVDNISFTVNEAEIFGLLGVNGAGKTTTFKMLMGDESISSGDAFISGYSVRNNITEVHQNIGYCPQFDAVFDELTGRETIHLFSRFRGLKYANSPVRAEIIANALGFTKHLDKRVKQYSGGNKRKLSTGVALLGRTGLVFVDEPTTGVDPAAKRTVWRALRDAKKAGRAFVLTSHSMEECEALCDRLTIMVNGRFRCLGSPQHLKNKFSEGFTLTIKVLGRTNEDSPRTSIKSESSTQAVKQYVSDNFNNAKLMEEYQGLLTYYLPDRSVPWSKMFGIMEQAKRELDVEDYSIMQTTLEQIFLQFTKYQNEARET</sequence>
<dbReference type="PANTHER" id="PTHR19229">
    <property type="entry name" value="ATP-BINDING CASSETTE TRANSPORTER SUBFAMILY A ABCA"/>
    <property type="match status" value="1"/>
</dbReference>
<dbReference type="InterPro" id="IPR003439">
    <property type="entry name" value="ABC_transporter-like_ATP-bd"/>
</dbReference>
<dbReference type="EMBL" id="AGBW02011226">
    <property type="protein sequence ID" value="OWR47004.1"/>
    <property type="molecule type" value="Genomic_DNA"/>
</dbReference>
<accession>A0A212EZX9</accession>
<gene>
    <name evidence="11" type="ORF">KGM_200261</name>
</gene>
<dbReference type="SMART" id="SM00382">
    <property type="entry name" value="AAA"/>
    <property type="match status" value="2"/>
</dbReference>
<feature type="transmembrane region" description="Helical" evidence="9">
    <location>
        <begin position="930"/>
        <end position="952"/>
    </location>
</feature>
<feature type="transmembrane region" description="Helical" evidence="9">
    <location>
        <begin position="1109"/>
        <end position="1129"/>
    </location>
</feature>
<dbReference type="FunFam" id="3.40.50.300:FF:000327">
    <property type="entry name" value="ATP-binding cassette sub-family A member 3"/>
    <property type="match status" value="1"/>
</dbReference>
<evidence type="ECO:0000256" key="7">
    <source>
        <dbReference type="ARBA" id="ARBA00022989"/>
    </source>
</evidence>
<reference evidence="11 12" key="1">
    <citation type="journal article" date="2011" name="Cell">
        <title>The monarch butterfly genome yields insights into long-distance migration.</title>
        <authorList>
            <person name="Zhan S."/>
            <person name="Merlin C."/>
            <person name="Boore J.L."/>
            <person name="Reppert S.M."/>
        </authorList>
    </citation>
    <scope>NUCLEOTIDE SEQUENCE [LARGE SCALE GENOMIC DNA]</scope>
    <source>
        <strain evidence="11">F-2</strain>
    </source>
</reference>
<keyword evidence="4" id="KW-0677">Repeat</keyword>
<keyword evidence="8 9" id="KW-0472">Membrane</keyword>
<keyword evidence="7 9" id="KW-1133">Transmembrane helix</keyword>
<feature type="transmembrane region" description="Helical" evidence="9">
    <location>
        <begin position="12"/>
        <end position="32"/>
    </location>
</feature>
<feature type="transmembrane region" description="Helical" evidence="9">
    <location>
        <begin position="336"/>
        <end position="354"/>
    </location>
</feature>
<evidence type="ECO:0000256" key="9">
    <source>
        <dbReference type="SAM" id="Phobius"/>
    </source>
</evidence>
<feature type="domain" description="ABC transporter" evidence="10">
    <location>
        <begin position="555"/>
        <end position="784"/>
    </location>
</feature>
<evidence type="ECO:0000259" key="10">
    <source>
        <dbReference type="PROSITE" id="PS50893"/>
    </source>
</evidence>
<dbReference type="GO" id="GO:0140359">
    <property type="term" value="F:ABC-type transporter activity"/>
    <property type="evidence" value="ECO:0007669"/>
    <property type="project" value="InterPro"/>
</dbReference>
<dbReference type="InterPro" id="IPR017871">
    <property type="entry name" value="ABC_transporter-like_CS"/>
</dbReference>
<evidence type="ECO:0000313" key="12">
    <source>
        <dbReference type="Proteomes" id="UP000007151"/>
    </source>
</evidence>
<dbReference type="FunCoup" id="A0A212EZX9">
    <property type="interactions" value="286"/>
</dbReference>
<dbReference type="KEGG" id="dpl:KGM_200261"/>
<dbReference type="PROSITE" id="PS00211">
    <property type="entry name" value="ABC_TRANSPORTER_1"/>
    <property type="match status" value="1"/>
</dbReference>
<dbReference type="SUPFAM" id="SSF52540">
    <property type="entry name" value="P-loop containing nucleoside triphosphate hydrolases"/>
    <property type="match status" value="2"/>
</dbReference>
<dbReference type="InterPro" id="IPR056264">
    <property type="entry name" value="R2_ABCA1-4-like"/>
</dbReference>
<comment type="caution">
    <text evidence="11">The sequence shown here is derived from an EMBL/GenBank/DDBJ whole genome shotgun (WGS) entry which is preliminary data.</text>
</comment>
<organism evidence="11 12">
    <name type="scientific">Danaus plexippus plexippus</name>
    <dbReference type="NCBI Taxonomy" id="278856"/>
    <lineage>
        <taxon>Eukaryota</taxon>
        <taxon>Metazoa</taxon>
        <taxon>Ecdysozoa</taxon>
        <taxon>Arthropoda</taxon>
        <taxon>Hexapoda</taxon>
        <taxon>Insecta</taxon>
        <taxon>Pterygota</taxon>
        <taxon>Neoptera</taxon>
        <taxon>Endopterygota</taxon>
        <taxon>Lepidoptera</taxon>
        <taxon>Glossata</taxon>
        <taxon>Ditrysia</taxon>
        <taxon>Papilionoidea</taxon>
        <taxon>Nymphalidae</taxon>
        <taxon>Danainae</taxon>
        <taxon>Danaini</taxon>
        <taxon>Danaina</taxon>
        <taxon>Danaus</taxon>
        <taxon>Danaus</taxon>
    </lineage>
</organism>
<evidence type="ECO:0000256" key="2">
    <source>
        <dbReference type="ARBA" id="ARBA00022448"/>
    </source>
</evidence>
<keyword evidence="2" id="KW-0813">Transport</keyword>
<dbReference type="PANTHER" id="PTHR19229:SF250">
    <property type="entry name" value="ABC TRANSPORTER DOMAIN-CONTAINING PROTEIN-RELATED"/>
    <property type="match status" value="1"/>
</dbReference>
<dbReference type="eggNOG" id="KOG0059">
    <property type="taxonomic scope" value="Eukaryota"/>
</dbReference>
<feature type="transmembrane region" description="Helical" evidence="9">
    <location>
        <begin position="476"/>
        <end position="498"/>
    </location>
</feature>
<feature type="transmembrane region" description="Helical" evidence="9">
    <location>
        <begin position="1214"/>
        <end position="1237"/>
    </location>
</feature>
<comment type="subcellular location">
    <subcellularLocation>
        <location evidence="1">Membrane</location>
        <topology evidence="1">Multi-pass membrane protein</topology>
    </subcellularLocation>
</comment>
<dbReference type="GO" id="GO:0016887">
    <property type="term" value="F:ATP hydrolysis activity"/>
    <property type="evidence" value="ECO:0007669"/>
    <property type="project" value="InterPro"/>
</dbReference>
<keyword evidence="3 9" id="KW-0812">Transmembrane</keyword>
<feature type="transmembrane region" description="Helical" evidence="9">
    <location>
        <begin position="404"/>
        <end position="423"/>
    </location>
</feature>
<dbReference type="Pfam" id="PF12698">
    <property type="entry name" value="ABC2_membrane_3"/>
    <property type="match status" value="2"/>
</dbReference>
<dbReference type="InterPro" id="IPR003593">
    <property type="entry name" value="AAA+_ATPase"/>
</dbReference>
<dbReference type="GO" id="GO:0005524">
    <property type="term" value="F:ATP binding"/>
    <property type="evidence" value="ECO:0007669"/>
    <property type="project" value="UniProtKB-KW"/>
</dbReference>
<name>A0A212EZX9_DANPL</name>
<evidence type="ECO:0000313" key="11">
    <source>
        <dbReference type="EMBL" id="OWR47004.1"/>
    </source>
</evidence>
<dbReference type="STRING" id="278856.A0A212EZX9"/>
<dbReference type="Proteomes" id="UP000007151">
    <property type="component" value="Unassembled WGS sequence"/>
</dbReference>
<evidence type="ECO:0000256" key="8">
    <source>
        <dbReference type="ARBA" id="ARBA00023136"/>
    </source>
</evidence>
<dbReference type="Gene3D" id="3.40.50.300">
    <property type="entry name" value="P-loop containing nucleotide triphosphate hydrolases"/>
    <property type="match status" value="2"/>
</dbReference>
<dbReference type="InterPro" id="IPR026082">
    <property type="entry name" value="ABCA"/>
</dbReference>
<dbReference type="InterPro" id="IPR027417">
    <property type="entry name" value="P-loop_NTPase"/>
</dbReference>
<keyword evidence="12" id="KW-1185">Reference proteome</keyword>
<evidence type="ECO:0000256" key="4">
    <source>
        <dbReference type="ARBA" id="ARBA00022737"/>
    </source>
</evidence>
<dbReference type="Pfam" id="PF00005">
    <property type="entry name" value="ABC_tran"/>
    <property type="match status" value="2"/>
</dbReference>
<feature type="transmembrane region" description="Helical" evidence="9">
    <location>
        <begin position="281"/>
        <end position="302"/>
    </location>
</feature>
<dbReference type="GO" id="GO:0005319">
    <property type="term" value="F:lipid transporter activity"/>
    <property type="evidence" value="ECO:0007669"/>
    <property type="project" value="TreeGrafter"/>
</dbReference>